<keyword evidence="3" id="KW-1185">Reference proteome</keyword>
<dbReference type="EMBL" id="JAFHKP010000035">
    <property type="protein sequence ID" value="KAG5467484.1"/>
    <property type="molecule type" value="Genomic_DNA"/>
</dbReference>
<feature type="compositionally biased region" description="Low complexity" evidence="1">
    <location>
        <begin position="8"/>
        <end position="20"/>
    </location>
</feature>
<feature type="compositionally biased region" description="Low complexity" evidence="1">
    <location>
        <begin position="101"/>
        <end position="117"/>
    </location>
</feature>
<name>A0A836G8N4_LEIEN</name>
<evidence type="ECO:0000313" key="3">
    <source>
        <dbReference type="Proteomes" id="UP000674179"/>
    </source>
</evidence>
<accession>A0A836G8N4</accession>
<dbReference type="OrthoDB" id="266922at2759"/>
<evidence type="ECO:0000313" key="2">
    <source>
        <dbReference type="EMBL" id="KAG5467484.1"/>
    </source>
</evidence>
<dbReference type="KEGG" id="lenr:94168413"/>
<dbReference type="RefSeq" id="XP_067689006.1">
    <property type="nucleotide sequence ID" value="XM_067832903.1"/>
</dbReference>
<dbReference type="AlphaFoldDB" id="A0A836G8N4"/>
<reference evidence="2 3" key="1">
    <citation type="submission" date="2021-02" db="EMBL/GenBank/DDBJ databases">
        <title>Leishmania (Mundinia) enrietti genome sequencing and assembly.</title>
        <authorList>
            <person name="Almutairi H."/>
            <person name="Gatherer D."/>
        </authorList>
    </citation>
    <scope>NUCLEOTIDE SEQUENCE [LARGE SCALE GENOMIC DNA]</scope>
    <source>
        <strain evidence="2">CUR178</strain>
    </source>
</reference>
<sequence length="445" mass="46420">MSVRPESTARAADASAKVSATETTSGLMDAATAAYVCRHHLDSITRSVTQAICDMEEDQLRHPWLSKTGDPAPPEAMTGSVDTTLPLQLLLSSFIILSPSPSPRGASKSSSKATSSSPLAQDAAEEQGLGVAESPSAYTNMRDCFWPLNATFATKEDAAKAKVCRCIALHCERSLTGLGLVESFGGRLRWAHVAPGSDGGNERLGVALALDVFRCWQQVVIPLLQRFAGSASKGLAAGTANVDALFDCLVKGPAVSATPNSAASSPSALTIVCEEAAYWCFALLSGYCQDFPEAVWASILRAAQDAAVQQGGNSAAALPPLTSEALLLRSFIAHLSCSEAGAACGTPAAALAPPKYNDIIVFHMSAAVAAARARAEAWVWAEVELLQQASADAAVLDSSLSALLCADAYWAVRMQPYTAMLAQYFMGTHPLSDSLTGTGGFANDI</sequence>
<feature type="region of interest" description="Disordered" evidence="1">
    <location>
        <begin position="1"/>
        <end position="23"/>
    </location>
</feature>
<dbReference type="Proteomes" id="UP000674179">
    <property type="component" value="Chromosome 35"/>
</dbReference>
<gene>
    <name evidence="2" type="ORF">CUR178_01127</name>
</gene>
<evidence type="ECO:0000256" key="1">
    <source>
        <dbReference type="SAM" id="MobiDB-lite"/>
    </source>
</evidence>
<feature type="region of interest" description="Disordered" evidence="1">
    <location>
        <begin position="101"/>
        <end position="130"/>
    </location>
</feature>
<dbReference type="GeneID" id="94168413"/>
<proteinExistence type="predicted"/>
<comment type="caution">
    <text evidence="2">The sequence shown here is derived from an EMBL/GenBank/DDBJ whole genome shotgun (WGS) entry which is preliminary data.</text>
</comment>
<organism evidence="2 3">
    <name type="scientific">Leishmania enriettii</name>
    <dbReference type="NCBI Taxonomy" id="5663"/>
    <lineage>
        <taxon>Eukaryota</taxon>
        <taxon>Discoba</taxon>
        <taxon>Euglenozoa</taxon>
        <taxon>Kinetoplastea</taxon>
        <taxon>Metakinetoplastina</taxon>
        <taxon>Trypanosomatida</taxon>
        <taxon>Trypanosomatidae</taxon>
        <taxon>Leishmaniinae</taxon>
        <taxon>Leishmania</taxon>
    </lineage>
</organism>
<protein>
    <submittedName>
        <fullName evidence="2">Uncharacterized protein</fullName>
    </submittedName>
</protein>